<comment type="caution">
    <text evidence="5">The sequence shown here is derived from an EMBL/GenBank/DDBJ whole genome shotgun (WGS) entry which is preliminary data.</text>
</comment>
<dbReference type="CDD" id="cd06442">
    <property type="entry name" value="DPM1_like"/>
    <property type="match status" value="1"/>
</dbReference>
<evidence type="ECO:0000256" key="3">
    <source>
        <dbReference type="ARBA" id="ARBA00022679"/>
    </source>
</evidence>
<dbReference type="GO" id="GO:0004582">
    <property type="term" value="F:dolichyl-phosphate beta-D-mannosyltransferase activity"/>
    <property type="evidence" value="ECO:0007669"/>
    <property type="project" value="InterPro"/>
</dbReference>
<dbReference type="InterPro" id="IPR039528">
    <property type="entry name" value="DPM1-like"/>
</dbReference>
<evidence type="ECO:0000259" key="4">
    <source>
        <dbReference type="Pfam" id="PF00535"/>
    </source>
</evidence>
<evidence type="ECO:0000313" key="6">
    <source>
        <dbReference type="Proteomes" id="UP000380867"/>
    </source>
</evidence>
<dbReference type="EMBL" id="SDPQ02000004">
    <property type="protein sequence ID" value="KAA1394452.1"/>
    <property type="molecule type" value="Genomic_DNA"/>
</dbReference>
<dbReference type="InterPro" id="IPR029044">
    <property type="entry name" value="Nucleotide-diphossugar_trans"/>
</dbReference>
<dbReference type="PANTHER" id="PTHR43398">
    <property type="entry name" value="DOLICHOL-PHOSPHATE MANNOSYLTRANSFERASE SUBUNIT 1"/>
    <property type="match status" value="1"/>
</dbReference>
<reference evidence="5" key="1">
    <citation type="submission" date="2019-09" db="EMBL/GenBank/DDBJ databases">
        <authorList>
            <person name="Li J."/>
        </authorList>
    </citation>
    <scope>NUCLEOTIDE SEQUENCE [LARGE SCALE GENOMIC DNA]</scope>
    <source>
        <strain evidence="5">JCM 14732</strain>
    </source>
</reference>
<dbReference type="Gene3D" id="3.90.550.10">
    <property type="entry name" value="Spore Coat Polysaccharide Biosynthesis Protein SpsA, Chain A"/>
    <property type="match status" value="1"/>
</dbReference>
<proteinExistence type="inferred from homology"/>
<dbReference type="AlphaFoldDB" id="A0A5M4F9M2"/>
<evidence type="ECO:0000256" key="1">
    <source>
        <dbReference type="ARBA" id="ARBA00006739"/>
    </source>
</evidence>
<dbReference type="Pfam" id="PF00535">
    <property type="entry name" value="Glycos_transf_2"/>
    <property type="match status" value="1"/>
</dbReference>
<keyword evidence="3" id="KW-0808">Transferase</keyword>
<gene>
    <name evidence="5" type="ORF">ESP70_019875</name>
</gene>
<dbReference type="SUPFAM" id="SSF53448">
    <property type="entry name" value="Nucleotide-diphospho-sugar transferases"/>
    <property type="match status" value="1"/>
</dbReference>
<name>A0A5M4F9M2_9ACTN</name>
<keyword evidence="6" id="KW-1185">Reference proteome</keyword>
<protein>
    <submittedName>
        <fullName evidence="5">Polyprenol monophosphomannose synthase</fullName>
    </submittedName>
</protein>
<feature type="domain" description="Glycosyltransferase 2-like" evidence="4">
    <location>
        <begin position="5"/>
        <end position="167"/>
    </location>
</feature>
<dbReference type="Proteomes" id="UP000380867">
    <property type="component" value="Unassembled WGS sequence"/>
</dbReference>
<dbReference type="RefSeq" id="WP_149691058.1">
    <property type="nucleotide sequence ID" value="NZ_SDPQ02000004.1"/>
</dbReference>
<evidence type="ECO:0000313" key="5">
    <source>
        <dbReference type="EMBL" id="KAA1394452.1"/>
    </source>
</evidence>
<keyword evidence="2" id="KW-0328">Glycosyltransferase</keyword>
<dbReference type="GO" id="GO:0009247">
    <property type="term" value="P:glycolipid biosynthetic process"/>
    <property type="evidence" value="ECO:0007669"/>
    <property type="project" value="TreeGrafter"/>
</dbReference>
<evidence type="ECO:0000256" key="2">
    <source>
        <dbReference type="ARBA" id="ARBA00022676"/>
    </source>
</evidence>
<dbReference type="InterPro" id="IPR001173">
    <property type="entry name" value="Glyco_trans_2-like"/>
</dbReference>
<accession>A0A5M4F9M2</accession>
<dbReference type="FunFam" id="3.90.550.10:FF:000122">
    <property type="entry name" value="Dolichol-phosphate mannosyltransferase subunit 1"/>
    <property type="match status" value="1"/>
</dbReference>
<dbReference type="OrthoDB" id="9810303at2"/>
<organism evidence="5 6">
    <name type="scientific">Aeromicrobium ginsengisoli</name>
    <dbReference type="NCBI Taxonomy" id="363867"/>
    <lineage>
        <taxon>Bacteria</taxon>
        <taxon>Bacillati</taxon>
        <taxon>Actinomycetota</taxon>
        <taxon>Actinomycetes</taxon>
        <taxon>Propionibacteriales</taxon>
        <taxon>Nocardioidaceae</taxon>
        <taxon>Aeromicrobium</taxon>
    </lineage>
</organism>
<comment type="similarity">
    <text evidence="1">Belongs to the glycosyltransferase 2 family.</text>
</comment>
<dbReference type="PANTHER" id="PTHR43398:SF1">
    <property type="entry name" value="DOLICHOL-PHOSPHATE MANNOSYLTRANSFERASE SUBUNIT 1"/>
    <property type="match status" value="1"/>
</dbReference>
<sequence>MNTLVVIPTYDEALGIEATLDAVLASAPDADVLVVDDSSPDGTALLVQTHPSYGQRIFLLSREDKDGLGGAYRAGFAWALVRAYDVIVQMDADLSHPPSRIPALVAALDTADVAIGSRYVPGGGVRHWTLRRRAISRAGNTYVRTVLGLDVHDATAGFRAFRRDALLRLGALDSESNGYAFQIENTWRASRIGLTTTEVPITFTDRTVGESKMSGAIVREAVVRVLAWRWQELRNGRRDVPMLAGQRHGA</sequence>
<dbReference type="GO" id="GO:0016020">
    <property type="term" value="C:membrane"/>
    <property type="evidence" value="ECO:0007669"/>
    <property type="project" value="GOC"/>
</dbReference>